<dbReference type="Pfam" id="PF01471">
    <property type="entry name" value="PG_binding_1"/>
    <property type="match status" value="1"/>
</dbReference>
<keyword evidence="2" id="KW-0472">Membrane</keyword>
<reference evidence="6" key="1">
    <citation type="submission" date="2018-05" db="EMBL/GenBank/DDBJ databases">
        <title>Azospirillum thermophila sp. nov., a novel isolated from hot spring.</title>
        <authorList>
            <person name="Zhao Z."/>
        </authorList>
    </citation>
    <scope>NUCLEOTIDE SEQUENCE [LARGE SCALE GENOMIC DNA]</scope>
    <source>
        <strain evidence="6">CFH 70021</strain>
        <plasmid evidence="6">unnamed1</plasmid>
    </source>
</reference>
<dbReference type="AlphaFoldDB" id="A0A2S2CXH3"/>
<accession>A0A2S2CXH3</accession>
<evidence type="ECO:0000256" key="3">
    <source>
        <dbReference type="SAM" id="SignalP"/>
    </source>
</evidence>
<dbReference type="EMBL" id="CP029356">
    <property type="protein sequence ID" value="AWK88977.1"/>
    <property type="molecule type" value="Genomic_DNA"/>
</dbReference>
<evidence type="ECO:0000259" key="4">
    <source>
        <dbReference type="Pfam" id="PF01471"/>
    </source>
</evidence>
<dbReference type="Proteomes" id="UP000245629">
    <property type="component" value="Plasmid unnamed1"/>
</dbReference>
<organism evidence="5 6">
    <name type="scientific">Azospirillum thermophilum</name>
    <dbReference type="NCBI Taxonomy" id="2202148"/>
    <lineage>
        <taxon>Bacteria</taxon>
        <taxon>Pseudomonadati</taxon>
        <taxon>Pseudomonadota</taxon>
        <taxon>Alphaproteobacteria</taxon>
        <taxon>Rhodospirillales</taxon>
        <taxon>Azospirillaceae</taxon>
        <taxon>Azospirillum</taxon>
    </lineage>
</organism>
<dbReference type="Gene3D" id="1.10.101.10">
    <property type="entry name" value="PGBD-like superfamily/PGBD"/>
    <property type="match status" value="1"/>
</dbReference>
<keyword evidence="2" id="KW-0812">Transmembrane</keyword>
<proteinExistence type="predicted"/>
<evidence type="ECO:0000256" key="2">
    <source>
        <dbReference type="SAM" id="Phobius"/>
    </source>
</evidence>
<keyword evidence="5" id="KW-0614">Plasmid</keyword>
<evidence type="ECO:0000256" key="1">
    <source>
        <dbReference type="SAM" id="MobiDB-lite"/>
    </source>
</evidence>
<feature type="domain" description="Peptidoglycan binding-like" evidence="4">
    <location>
        <begin position="35"/>
        <end position="90"/>
    </location>
</feature>
<gene>
    <name evidence="5" type="ORF">DEW08_23380</name>
</gene>
<dbReference type="InterPro" id="IPR002477">
    <property type="entry name" value="Peptidoglycan-bd-like"/>
</dbReference>
<feature type="region of interest" description="Disordered" evidence="1">
    <location>
        <begin position="94"/>
        <end position="231"/>
    </location>
</feature>
<evidence type="ECO:0000313" key="6">
    <source>
        <dbReference type="Proteomes" id="UP000245629"/>
    </source>
</evidence>
<dbReference type="RefSeq" id="WP_109331791.1">
    <property type="nucleotide sequence ID" value="NZ_CP029356.1"/>
</dbReference>
<feature type="transmembrane region" description="Helical" evidence="2">
    <location>
        <begin position="238"/>
        <end position="259"/>
    </location>
</feature>
<keyword evidence="3" id="KW-0732">Signal</keyword>
<dbReference type="SUPFAM" id="SSF47090">
    <property type="entry name" value="PGBD-like"/>
    <property type="match status" value="1"/>
</dbReference>
<feature type="chain" id="PRO_5015528078" description="Peptidoglycan binding-like domain-containing protein" evidence="3">
    <location>
        <begin position="23"/>
        <end position="309"/>
    </location>
</feature>
<name>A0A2S2CXH3_9PROT</name>
<dbReference type="OrthoDB" id="9816507at2"/>
<dbReference type="InterPro" id="IPR036365">
    <property type="entry name" value="PGBD-like_sf"/>
</dbReference>
<evidence type="ECO:0000313" key="5">
    <source>
        <dbReference type="EMBL" id="AWK88977.1"/>
    </source>
</evidence>
<feature type="signal peptide" evidence="3">
    <location>
        <begin position="1"/>
        <end position="22"/>
    </location>
</feature>
<feature type="compositionally biased region" description="Basic and acidic residues" evidence="1">
    <location>
        <begin position="272"/>
        <end position="294"/>
    </location>
</feature>
<feature type="region of interest" description="Disordered" evidence="1">
    <location>
        <begin position="266"/>
        <end position="309"/>
    </location>
</feature>
<keyword evidence="6" id="KW-1185">Reference proteome</keyword>
<protein>
    <recommendedName>
        <fullName evidence="4">Peptidoglycan binding-like domain-containing protein</fullName>
    </recommendedName>
</protein>
<keyword evidence="2" id="KW-1133">Transmembrane helix</keyword>
<dbReference type="KEGG" id="azz:DEW08_23380"/>
<sequence>MSGGSRRARLLMALTVAVPVLAAGALPVRAEPGAADIQWAQIILKEKGYNIGGRANGQMTAETRSALSSYQKASGLPVTGQLDKATVAHMMGEREKKASPTMGSLSKSQIGQTPKEKEVAPRAAPTTRVDSGNESVGGYAQFGSAPPASRSSGSASSTAAAPSASVSPGPVSSGAPAPAAAARGTATASGHAGNPADGPVPQAAPRAAVTATNAAGEQVSTVPQAEMGSGPAGWMTNLMRYGVMGLLAATLGGIGFAWWRSGRSAGLASVPEEDRPREDRREPSFGSGRREELRIAPGFTAEPRVARRR</sequence>
<feature type="compositionally biased region" description="Low complexity" evidence="1">
    <location>
        <begin position="143"/>
        <end position="215"/>
    </location>
</feature>
<dbReference type="InterPro" id="IPR036366">
    <property type="entry name" value="PGBDSf"/>
</dbReference>
<feature type="compositionally biased region" description="Polar residues" evidence="1">
    <location>
        <begin position="101"/>
        <end position="112"/>
    </location>
</feature>
<geneLocation type="plasmid" evidence="5 6">
    <name>unnamed1</name>
</geneLocation>